<protein>
    <submittedName>
        <fullName evidence="2">Putative plant origin recognition complex subunit</fullName>
    </submittedName>
</protein>
<dbReference type="EMBL" id="JAAARO010000013">
    <property type="protein sequence ID" value="KAF5737918.1"/>
    <property type="molecule type" value="Genomic_DNA"/>
</dbReference>
<evidence type="ECO:0000313" key="2">
    <source>
        <dbReference type="EMBL" id="KAF5737918.1"/>
    </source>
</evidence>
<comment type="caution">
    <text evidence="2">The sequence shown here is derived from an EMBL/GenBank/DDBJ whole genome shotgun (WGS) entry which is preliminary data.</text>
</comment>
<dbReference type="PANTHER" id="PTHR14052">
    <property type="entry name" value="ORIGIN RECOGNITION COMPLEX SUBUNIT 2"/>
    <property type="match status" value="1"/>
</dbReference>
<evidence type="ECO:0000313" key="3">
    <source>
        <dbReference type="Proteomes" id="UP000593562"/>
    </source>
</evidence>
<dbReference type="PANTHER" id="PTHR14052:SF0">
    <property type="entry name" value="ORIGIN RECOGNITION COMPLEX SUBUNIT 2"/>
    <property type="match status" value="1"/>
</dbReference>
<dbReference type="GO" id="GO:0006260">
    <property type="term" value="P:DNA replication"/>
    <property type="evidence" value="ECO:0007669"/>
    <property type="project" value="InterPro"/>
</dbReference>
<gene>
    <name evidence="2" type="ORF">HS088_TW13G00810</name>
</gene>
<proteinExistence type="predicted"/>
<dbReference type="InParanoid" id="A0A7J7CV96"/>
<dbReference type="AlphaFoldDB" id="A0A7J7CV96"/>
<name>A0A7J7CV96_TRIWF</name>
<dbReference type="InterPro" id="IPR007220">
    <property type="entry name" value="ORC2"/>
</dbReference>
<dbReference type="InterPro" id="IPR056773">
    <property type="entry name" value="WHD_ORC2"/>
</dbReference>
<sequence length="103" mass="12211">MPRVCSKFLSTVTPRRRRQVIALLQNIIFRNFHLRYSQIHIYFSGMPIYSLYSISREHFLVSSQVTLNSHLTEFKDHELVKTRNILMAKIAHTSVLQLKPLER</sequence>
<reference evidence="2 3" key="1">
    <citation type="journal article" date="2020" name="Nat. Commun.">
        <title>Genome of Tripterygium wilfordii and identification of cytochrome P450 involved in triptolide biosynthesis.</title>
        <authorList>
            <person name="Tu L."/>
            <person name="Su P."/>
            <person name="Zhang Z."/>
            <person name="Gao L."/>
            <person name="Wang J."/>
            <person name="Hu T."/>
            <person name="Zhou J."/>
            <person name="Zhang Y."/>
            <person name="Zhao Y."/>
            <person name="Liu Y."/>
            <person name="Song Y."/>
            <person name="Tong Y."/>
            <person name="Lu Y."/>
            <person name="Yang J."/>
            <person name="Xu C."/>
            <person name="Jia M."/>
            <person name="Peters R.J."/>
            <person name="Huang L."/>
            <person name="Gao W."/>
        </authorList>
    </citation>
    <scope>NUCLEOTIDE SEQUENCE [LARGE SCALE GENOMIC DNA]</scope>
    <source>
        <strain evidence="3">cv. XIE 37</strain>
        <tissue evidence="2">Leaf</tissue>
    </source>
</reference>
<organism evidence="2 3">
    <name type="scientific">Tripterygium wilfordii</name>
    <name type="common">Thunder God vine</name>
    <dbReference type="NCBI Taxonomy" id="458696"/>
    <lineage>
        <taxon>Eukaryota</taxon>
        <taxon>Viridiplantae</taxon>
        <taxon>Streptophyta</taxon>
        <taxon>Embryophyta</taxon>
        <taxon>Tracheophyta</taxon>
        <taxon>Spermatophyta</taxon>
        <taxon>Magnoliopsida</taxon>
        <taxon>eudicotyledons</taxon>
        <taxon>Gunneridae</taxon>
        <taxon>Pentapetalae</taxon>
        <taxon>rosids</taxon>
        <taxon>fabids</taxon>
        <taxon>Celastrales</taxon>
        <taxon>Celastraceae</taxon>
        <taxon>Tripterygium</taxon>
    </lineage>
</organism>
<evidence type="ECO:0000259" key="1">
    <source>
        <dbReference type="Pfam" id="PF24882"/>
    </source>
</evidence>
<dbReference type="Pfam" id="PF24882">
    <property type="entry name" value="WHD_ORC2"/>
    <property type="match status" value="1"/>
</dbReference>
<dbReference type="Proteomes" id="UP000593562">
    <property type="component" value="Unassembled WGS sequence"/>
</dbReference>
<dbReference type="GO" id="GO:0005664">
    <property type="term" value="C:nuclear origin of replication recognition complex"/>
    <property type="evidence" value="ECO:0007669"/>
    <property type="project" value="TreeGrafter"/>
</dbReference>
<feature type="domain" description="Origin recognition complex subunit 2 winged-helix" evidence="1">
    <location>
        <begin position="45"/>
        <end position="83"/>
    </location>
</feature>
<accession>A0A7J7CV96</accession>
<dbReference type="GO" id="GO:0003688">
    <property type="term" value="F:DNA replication origin binding"/>
    <property type="evidence" value="ECO:0007669"/>
    <property type="project" value="TreeGrafter"/>
</dbReference>
<keyword evidence="3" id="KW-1185">Reference proteome</keyword>